<evidence type="ECO:0000313" key="2">
    <source>
        <dbReference type="Proteomes" id="UP000225740"/>
    </source>
</evidence>
<name>A0A2G1VYW7_9BACT</name>
<reference evidence="1 2" key="1">
    <citation type="submission" date="2017-06" db="EMBL/GenBank/DDBJ databases">
        <title>Description of Rhodopirellula bahusiensis sp. nov.</title>
        <authorList>
            <person name="Kizina J."/>
            <person name="Harder J."/>
        </authorList>
    </citation>
    <scope>NUCLEOTIDE SEQUENCE [LARGE SCALE GENOMIC DNA]</scope>
    <source>
        <strain evidence="1 2">SWK21</strain>
    </source>
</reference>
<sequence>MEKRKGHSTKGRKRRKPFQIMEIVREDLFRELSSTYSNRELPCDEIVAIQTPRIDLHSADILHRESMRAEIS</sequence>
<protein>
    <submittedName>
        <fullName evidence="1">Uncharacterized protein</fullName>
    </submittedName>
</protein>
<comment type="caution">
    <text evidence="1">The sequence shown here is derived from an EMBL/GenBank/DDBJ whole genome shotgun (WGS) entry which is preliminary data.</text>
</comment>
<dbReference type="AlphaFoldDB" id="A0A2G1VYW7"/>
<proteinExistence type="predicted"/>
<evidence type="ECO:0000313" key="1">
    <source>
        <dbReference type="EMBL" id="PHQ31988.1"/>
    </source>
</evidence>
<organism evidence="1 2">
    <name type="scientific">Rhodopirellula bahusiensis</name>
    <dbReference type="NCBI Taxonomy" id="2014065"/>
    <lineage>
        <taxon>Bacteria</taxon>
        <taxon>Pseudomonadati</taxon>
        <taxon>Planctomycetota</taxon>
        <taxon>Planctomycetia</taxon>
        <taxon>Pirellulales</taxon>
        <taxon>Pirellulaceae</taxon>
        <taxon>Rhodopirellula</taxon>
    </lineage>
</organism>
<dbReference type="EMBL" id="NIZW01000034">
    <property type="protein sequence ID" value="PHQ31988.1"/>
    <property type="molecule type" value="Genomic_DNA"/>
</dbReference>
<keyword evidence="2" id="KW-1185">Reference proteome</keyword>
<dbReference type="Proteomes" id="UP000225740">
    <property type="component" value="Unassembled WGS sequence"/>
</dbReference>
<accession>A0A2G1VYW7</accession>
<gene>
    <name evidence="1" type="ORF">CEE69_27865</name>
</gene>